<dbReference type="InterPro" id="IPR014508">
    <property type="entry name" value="UCP020555_TPR-like"/>
</dbReference>
<evidence type="ECO:0008006" key="3">
    <source>
        <dbReference type="Google" id="ProtNLM"/>
    </source>
</evidence>
<dbReference type="PROSITE" id="PS51257">
    <property type="entry name" value="PROKAR_LIPOPROTEIN"/>
    <property type="match status" value="1"/>
</dbReference>
<protein>
    <recommendedName>
        <fullName evidence="3">DUF4810 domain-containing protein</fullName>
    </recommendedName>
</protein>
<dbReference type="Proteomes" id="UP000294702">
    <property type="component" value="Unassembled WGS sequence"/>
</dbReference>
<evidence type="ECO:0000313" key="1">
    <source>
        <dbReference type="EMBL" id="TCK01929.1"/>
    </source>
</evidence>
<evidence type="ECO:0000313" key="2">
    <source>
        <dbReference type="Proteomes" id="UP000294702"/>
    </source>
</evidence>
<reference evidence="1 2" key="1">
    <citation type="submission" date="2019-03" db="EMBL/GenBank/DDBJ databases">
        <title>Genomic Encyclopedia of Type Strains, Phase IV (KMG-IV): sequencing the most valuable type-strain genomes for metagenomic binning, comparative biology and taxonomic classification.</title>
        <authorList>
            <person name="Goeker M."/>
        </authorList>
    </citation>
    <scope>NUCLEOTIDE SEQUENCE [LARGE SCALE GENOMIC DNA]</scope>
    <source>
        <strain evidence="1 2">DSM 15534</strain>
    </source>
</reference>
<sequence length="120" mass="13327">MMKKLIILCGIGLLVGCSSGINGPKSLYYWGNYNDVVYAYYNETGNFSEQEQALLEIISNAEKANQQVAPGVYGFLGLVQLKQGKSIEAQQAFSQESKLYPESSVFMQFVQGKRQAEIVK</sequence>
<accession>A0A4R1G889</accession>
<keyword evidence="2" id="KW-1185">Reference proteome</keyword>
<dbReference type="PIRSF" id="PIRSF020555">
    <property type="entry name" value="UCP020555"/>
    <property type="match status" value="1"/>
</dbReference>
<gene>
    <name evidence="1" type="ORF">EV694_0572</name>
</gene>
<dbReference type="Pfam" id="PF16068">
    <property type="entry name" value="DUF4810"/>
    <property type="match status" value="1"/>
</dbReference>
<proteinExistence type="predicted"/>
<organism evidence="1 2">
    <name type="scientific">Volucribacter psittacicida</name>
    <dbReference type="NCBI Taxonomy" id="203482"/>
    <lineage>
        <taxon>Bacteria</taxon>
        <taxon>Pseudomonadati</taxon>
        <taxon>Pseudomonadota</taxon>
        <taxon>Gammaproteobacteria</taxon>
        <taxon>Pasteurellales</taxon>
        <taxon>Pasteurellaceae</taxon>
        <taxon>Volucribacter</taxon>
    </lineage>
</organism>
<dbReference type="AlphaFoldDB" id="A0A4R1G889"/>
<comment type="caution">
    <text evidence="1">The sequence shown here is derived from an EMBL/GenBank/DDBJ whole genome shotgun (WGS) entry which is preliminary data.</text>
</comment>
<name>A0A4R1G889_9PAST</name>
<dbReference type="EMBL" id="SMFT01000001">
    <property type="protein sequence ID" value="TCK01929.1"/>
    <property type="molecule type" value="Genomic_DNA"/>
</dbReference>